<dbReference type="GO" id="GO:0016995">
    <property type="term" value="F:cholesterol oxidase activity"/>
    <property type="evidence" value="ECO:0007669"/>
    <property type="project" value="UniProtKB-EC"/>
</dbReference>
<dbReference type="GO" id="GO:0008203">
    <property type="term" value="P:cholesterol metabolic process"/>
    <property type="evidence" value="ECO:0007669"/>
    <property type="project" value="UniProtKB-KW"/>
</dbReference>
<dbReference type="EC" id="1.1.3.6" evidence="13"/>
<name>A0A2I2KS21_9ACTN</name>
<evidence type="ECO:0000256" key="9">
    <source>
        <dbReference type="ARBA" id="ARBA00023221"/>
    </source>
</evidence>
<evidence type="ECO:0000256" key="14">
    <source>
        <dbReference type="ARBA" id="ARBA00049744"/>
    </source>
</evidence>
<evidence type="ECO:0000256" key="15">
    <source>
        <dbReference type="ARBA" id="ARBA00049778"/>
    </source>
</evidence>
<evidence type="ECO:0000259" key="17">
    <source>
        <dbReference type="Pfam" id="PF00732"/>
    </source>
</evidence>
<dbReference type="InterPro" id="IPR000172">
    <property type="entry name" value="GMC_OxRdtase_N"/>
</dbReference>
<accession>A0A2I2KS21</accession>
<keyword evidence="6" id="KW-0560">Oxidoreductase</keyword>
<dbReference type="InterPro" id="IPR007867">
    <property type="entry name" value="GMC_OxRtase_C"/>
</dbReference>
<evidence type="ECO:0000313" key="19">
    <source>
        <dbReference type="EMBL" id="SNQ48452.1"/>
    </source>
</evidence>
<dbReference type="SUPFAM" id="SSF51905">
    <property type="entry name" value="FAD/NAD(P)-binding domain"/>
    <property type="match status" value="1"/>
</dbReference>
<evidence type="ECO:0000256" key="7">
    <source>
        <dbReference type="ARBA" id="ARBA00023098"/>
    </source>
</evidence>
<dbReference type="GO" id="GO:0050660">
    <property type="term" value="F:flavin adenine dinucleotide binding"/>
    <property type="evidence" value="ECO:0007669"/>
    <property type="project" value="InterPro"/>
</dbReference>
<dbReference type="EMBL" id="FZMO01000168">
    <property type="protein sequence ID" value="SNQ48452.1"/>
    <property type="molecule type" value="Genomic_DNA"/>
</dbReference>
<feature type="region of interest" description="Disordered" evidence="16">
    <location>
        <begin position="536"/>
        <end position="560"/>
    </location>
</feature>
<protein>
    <recommendedName>
        <fullName evidence="14">Cholesterol oxidase</fullName>
        <ecNumber evidence="13">1.1.3.6</ecNumber>
        <ecNumber evidence="11">5.3.3.1</ecNumber>
    </recommendedName>
    <alternativeName>
        <fullName evidence="15">Cholesterol isomerase</fullName>
    </alternativeName>
</protein>
<keyword evidence="5" id="KW-0274">FAD</keyword>
<evidence type="ECO:0000256" key="2">
    <source>
        <dbReference type="ARBA" id="ARBA00010790"/>
    </source>
</evidence>
<evidence type="ECO:0000256" key="5">
    <source>
        <dbReference type="ARBA" id="ARBA00022827"/>
    </source>
</evidence>
<keyword evidence="9" id="KW-0753">Steroid metabolism</keyword>
<comment type="cofactor">
    <cofactor evidence="1">
        <name>FAD</name>
        <dbReference type="ChEBI" id="CHEBI:57692"/>
    </cofactor>
</comment>
<keyword evidence="10" id="KW-0413">Isomerase</keyword>
<dbReference type="AlphaFoldDB" id="A0A2I2KS21"/>
<dbReference type="GO" id="GO:0004769">
    <property type="term" value="F:steroid Delta-isomerase activity"/>
    <property type="evidence" value="ECO:0007669"/>
    <property type="project" value="UniProtKB-EC"/>
</dbReference>
<dbReference type="PANTHER" id="PTHR47470">
    <property type="entry name" value="CHOLESTEROL OXIDASE"/>
    <property type="match status" value="1"/>
</dbReference>
<keyword evidence="7" id="KW-0443">Lipid metabolism</keyword>
<keyword evidence="20" id="KW-1185">Reference proteome</keyword>
<comment type="pathway">
    <text evidence="12">Steroid metabolism; cholesterol degradation.</text>
</comment>
<sequence length="560" mass="59290">MERGKSYPPGSFARTPSEMSNNFWDPSRGRHGLFDVWSFQDFEAVVSSGLGGGSLIYANVLLRKDAKWFVRDAPAGEGYESWPITRADLEPHYDAVEQMMTPQRFPQGRPGYEAARRADLLAQAGRALGFTADQPPLAVTFAAGGGPPTPGAPIPTPAYGNYHGKPRITCVLCGECDLGCNSGSKNTLDHTYLSAAKYHGADIRTHHEVRTITPRDGGGYAVGYVVHNPGTARATVDLSTRTVTCDKLVLAAGTFGTTYLLLRNRSALPGMSRQLGRRFCGNGDLLGFVSDVPGLPLGSSRAPVITSYVRVPDALDHTAGSGGGNGARPLSTATGRGVYVEDAGYPTAVEWLVEATQVHSTAHRVARAAAALLLSRLRWAPSRRISSIVGNLLGQGEVSAGSMPLLGMGRDLPLGVMSVRGDYLQVEKYPAGNWPYFTGMREVMEGLAEQLGGRFTDNPMTWLSRVVTVHPLGGASMGDDVVSGVIDGYGEVFGHPGLYVADGAAMPGPVGANPSMTIAAFADRLAENALSVPWPRTASAPALPRPAARPTPSVKRASMS</sequence>
<dbReference type="InterPro" id="IPR036188">
    <property type="entry name" value="FAD/NAD-bd_sf"/>
</dbReference>
<proteinExistence type="inferred from homology"/>
<dbReference type="Pfam" id="PF05199">
    <property type="entry name" value="GMC_oxred_C"/>
    <property type="match status" value="1"/>
</dbReference>
<evidence type="ECO:0000256" key="1">
    <source>
        <dbReference type="ARBA" id="ARBA00001974"/>
    </source>
</evidence>
<evidence type="ECO:0000256" key="13">
    <source>
        <dbReference type="ARBA" id="ARBA00049723"/>
    </source>
</evidence>
<reference evidence="19 20" key="1">
    <citation type="submission" date="2017-06" db="EMBL/GenBank/DDBJ databases">
        <authorList>
            <person name="Kim H.J."/>
            <person name="Triplett B.A."/>
        </authorList>
    </citation>
    <scope>NUCLEOTIDE SEQUENCE [LARGE SCALE GENOMIC DNA]</scope>
    <source>
        <strain evidence="19">FRACA_ARgP5</strain>
    </source>
</reference>
<dbReference type="Pfam" id="PF00732">
    <property type="entry name" value="GMC_oxred_N"/>
    <property type="match status" value="1"/>
</dbReference>
<evidence type="ECO:0000256" key="12">
    <source>
        <dbReference type="ARBA" id="ARBA00049645"/>
    </source>
</evidence>
<feature type="domain" description="Glucose-methanol-choline oxidoreductase N-terminal" evidence="17">
    <location>
        <begin position="172"/>
        <end position="279"/>
    </location>
</feature>
<comment type="similarity">
    <text evidence="2">Belongs to the GMC oxidoreductase family.</text>
</comment>
<keyword evidence="8" id="KW-1207">Sterol metabolism</keyword>
<evidence type="ECO:0000313" key="20">
    <source>
        <dbReference type="Proteomes" id="UP000234331"/>
    </source>
</evidence>
<evidence type="ECO:0000256" key="16">
    <source>
        <dbReference type="SAM" id="MobiDB-lite"/>
    </source>
</evidence>
<evidence type="ECO:0000256" key="11">
    <source>
        <dbReference type="ARBA" id="ARBA00038856"/>
    </source>
</evidence>
<dbReference type="PANTHER" id="PTHR47470:SF1">
    <property type="entry name" value="FAD-DEPENDENT OXIDOREDUCTASE 2 FAD BINDING DOMAIN-CONTAINING PROTEIN"/>
    <property type="match status" value="1"/>
</dbReference>
<gene>
    <name evidence="19" type="ORF">FRACA_250027</name>
</gene>
<evidence type="ECO:0000259" key="18">
    <source>
        <dbReference type="Pfam" id="PF05199"/>
    </source>
</evidence>
<dbReference type="EC" id="5.3.3.1" evidence="11"/>
<evidence type="ECO:0000256" key="10">
    <source>
        <dbReference type="ARBA" id="ARBA00023235"/>
    </source>
</evidence>
<dbReference type="Proteomes" id="UP000234331">
    <property type="component" value="Unassembled WGS sequence"/>
</dbReference>
<keyword evidence="3" id="KW-0153">Cholesterol metabolism</keyword>
<evidence type="ECO:0000256" key="6">
    <source>
        <dbReference type="ARBA" id="ARBA00023002"/>
    </source>
</evidence>
<feature type="domain" description="Glucose-methanol-choline oxidoreductase C-terminal" evidence="18">
    <location>
        <begin position="466"/>
        <end position="522"/>
    </location>
</feature>
<evidence type="ECO:0000256" key="4">
    <source>
        <dbReference type="ARBA" id="ARBA00022630"/>
    </source>
</evidence>
<keyword evidence="4" id="KW-0285">Flavoprotein</keyword>
<dbReference type="InterPro" id="IPR052542">
    <property type="entry name" value="Cholesterol_Oxidase"/>
</dbReference>
<dbReference type="Gene3D" id="3.50.50.60">
    <property type="entry name" value="FAD/NAD(P)-binding domain"/>
    <property type="match status" value="3"/>
</dbReference>
<organism evidence="19 20">
    <name type="scientific">Frankia canadensis</name>
    <dbReference type="NCBI Taxonomy" id="1836972"/>
    <lineage>
        <taxon>Bacteria</taxon>
        <taxon>Bacillati</taxon>
        <taxon>Actinomycetota</taxon>
        <taxon>Actinomycetes</taxon>
        <taxon>Frankiales</taxon>
        <taxon>Frankiaceae</taxon>
        <taxon>Frankia</taxon>
    </lineage>
</organism>
<evidence type="ECO:0000256" key="8">
    <source>
        <dbReference type="ARBA" id="ARBA00023166"/>
    </source>
</evidence>
<evidence type="ECO:0000256" key="3">
    <source>
        <dbReference type="ARBA" id="ARBA00022548"/>
    </source>
</evidence>